<evidence type="ECO:0000313" key="2">
    <source>
        <dbReference type="Proteomes" id="UP001363151"/>
    </source>
</evidence>
<keyword evidence="2" id="KW-1185">Reference proteome</keyword>
<protein>
    <recommendedName>
        <fullName evidence="3">MRH domain-containing protein</fullName>
    </recommendedName>
</protein>
<evidence type="ECO:0000313" key="1">
    <source>
        <dbReference type="EMBL" id="KAK7248617.1"/>
    </source>
</evidence>
<proteinExistence type="predicted"/>
<evidence type="ECO:0008006" key="3">
    <source>
        <dbReference type="Google" id="ProtNLM"/>
    </source>
</evidence>
<accession>A0ABR1G6K6</accession>
<sequence length="251" mass="27507">MNWRKDSRKAFGYGGAVVHASDGTYCYKVTIGDGVAYGGGEIIQNTGASSGCESSTTRWAARVYAIGYYASASGDDQNYDDGDYCPPITGSRTALLSLVVDDSATEQTLVSDEPTTCYYTFELTASSTAQGDGSFTEDECDPHREDRVTCGCLAVTKKRKCNRRAKCAWVGGSHKCLADCEVLTKESRCRKKRNCVYKSGACRFKHACAYKISHGKCEKASKCRVKKFAGAEKFDAHGQKMWLCEHREKAN</sequence>
<dbReference type="EMBL" id="JBBJCI010000089">
    <property type="protein sequence ID" value="KAK7248617.1"/>
    <property type="molecule type" value="Genomic_DNA"/>
</dbReference>
<name>A0ABR1G6K6_AURAN</name>
<comment type="caution">
    <text evidence="1">The sequence shown here is derived from an EMBL/GenBank/DDBJ whole genome shotgun (WGS) entry which is preliminary data.</text>
</comment>
<organism evidence="1 2">
    <name type="scientific">Aureococcus anophagefferens</name>
    <name type="common">Harmful bloom alga</name>
    <dbReference type="NCBI Taxonomy" id="44056"/>
    <lineage>
        <taxon>Eukaryota</taxon>
        <taxon>Sar</taxon>
        <taxon>Stramenopiles</taxon>
        <taxon>Ochrophyta</taxon>
        <taxon>Pelagophyceae</taxon>
        <taxon>Pelagomonadales</taxon>
        <taxon>Pelagomonadaceae</taxon>
        <taxon>Aureococcus</taxon>
    </lineage>
</organism>
<gene>
    <name evidence="1" type="ORF">SO694_00165032</name>
</gene>
<dbReference type="Proteomes" id="UP001363151">
    <property type="component" value="Unassembled WGS sequence"/>
</dbReference>
<reference evidence="1 2" key="1">
    <citation type="submission" date="2024-03" db="EMBL/GenBank/DDBJ databases">
        <title>Aureococcus anophagefferens CCMP1851 and Kratosvirus quantuckense: Draft genome of a second virus-susceptible host strain in the model system.</title>
        <authorList>
            <person name="Chase E."/>
            <person name="Truchon A.R."/>
            <person name="Schepens W."/>
            <person name="Wilhelm S.W."/>
        </authorList>
    </citation>
    <scope>NUCLEOTIDE SEQUENCE [LARGE SCALE GENOMIC DNA]</scope>
    <source>
        <strain evidence="1 2">CCMP1851</strain>
    </source>
</reference>